<keyword evidence="5" id="KW-0597">Phosphoprotein</keyword>
<evidence type="ECO:0000256" key="4">
    <source>
        <dbReference type="ARBA" id="ARBA00022475"/>
    </source>
</evidence>
<feature type="transmembrane region" description="Helical" evidence="13">
    <location>
        <begin position="470"/>
        <end position="489"/>
    </location>
</feature>
<evidence type="ECO:0000256" key="9">
    <source>
        <dbReference type="ARBA" id="ARBA00022967"/>
    </source>
</evidence>
<evidence type="ECO:0000256" key="6">
    <source>
        <dbReference type="ARBA" id="ARBA00022692"/>
    </source>
</evidence>
<dbReference type="InterPro" id="IPR021993">
    <property type="entry name" value="ATPase-cat-bd"/>
</dbReference>
<dbReference type="InterPro" id="IPR059000">
    <property type="entry name" value="ATPase_P-type_domA"/>
</dbReference>
<dbReference type="Gene3D" id="3.30.70.100">
    <property type="match status" value="1"/>
</dbReference>
<feature type="domain" description="HMA" evidence="14">
    <location>
        <begin position="113"/>
        <end position="179"/>
    </location>
</feature>
<dbReference type="Proteomes" id="UP000199031">
    <property type="component" value="Unassembled WGS sequence"/>
</dbReference>
<keyword evidence="12 13" id="KW-0472">Membrane</keyword>
<dbReference type="InterPro" id="IPR036163">
    <property type="entry name" value="HMA_dom_sf"/>
</dbReference>
<dbReference type="Pfam" id="PF00122">
    <property type="entry name" value="E1-E2_ATPase"/>
    <property type="match status" value="1"/>
</dbReference>
<dbReference type="CDD" id="cd00371">
    <property type="entry name" value="HMA"/>
    <property type="match status" value="1"/>
</dbReference>
<name>A0A1I5SRK1_9BACT</name>
<evidence type="ECO:0000256" key="1">
    <source>
        <dbReference type="ARBA" id="ARBA00004651"/>
    </source>
</evidence>
<evidence type="ECO:0000259" key="14">
    <source>
        <dbReference type="PROSITE" id="PS50846"/>
    </source>
</evidence>
<feature type="transmembrane region" description="Helical" evidence="13">
    <location>
        <begin position="787"/>
        <end position="813"/>
    </location>
</feature>
<keyword evidence="4" id="KW-1003">Cell membrane</keyword>
<dbReference type="AlphaFoldDB" id="A0A1I5SRK1"/>
<dbReference type="InterPro" id="IPR006121">
    <property type="entry name" value="HMA_dom"/>
</dbReference>
<dbReference type="GO" id="GO:0005524">
    <property type="term" value="F:ATP binding"/>
    <property type="evidence" value="ECO:0007669"/>
    <property type="project" value="InterPro"/>
</dbReference>
<feature type="transmembrane region" description="Helical" evidence="13">
    <location>
        <begin position="261"/>
        <end position="279"/>
    </location>
</feature>
<keyword evidence="8" id="KW-0460">Magnesium</keyword>
<evidence type="ECO:0000256" key="3">
    <source>
        <dbReference type="ARBA" id="ARBA00022448"/>
    </source>
</evidence>
<evidence type="ECO:0000313" key="16">
    <source>
        <dbReference type="Proteomes" id="UP000199031"/>
    </source>
</evidence>
<dbReference type="GO" id="GO:0055070">
    <property type="term" value="P:copper ion homeostasis"/>
    <property type="evidence" value="ECO:0007669"/>
    <property type="project" value="TreeGrafter"/>
</dbReference>
<dbReference type="GO" id="GO:0005507">
    <property type="term" value="F:copper ion binding"/>
    <property type="evidence" value="ECO:0007669"/>
    <property type="project" value="TreeGrafter"/>
</dbReference>
<comment type="similarity">
    <text evidence="2">Belongs to the cation transport ATPase (P-type) (TC 3.A.3) family. Type IB subfamily.</text>
</comment>
<evidence type="ECO:0000256" key="12">
    <source>
        <dbReference type="ARBA" id="ARBA00023136"/>
    </source>
</evidence>
<dbReference type="InterPro" id="IPR023299">
    <property type="entry name" value="ATPase_P-typ_cyto_dom_N"/>
</dbReference>
<dbReference type="Gene3D" id="2.70.150.10">
    <property type="entry name" value="Calcium-transporting ATPase, cytoplasmic transduction domain A"/>
    <property type="match status" value="1"/>
</dbReference>
<keyword evidence="7" id="KW-0479">Metal-binding</keyword>
<dbReference type="EMBL" id="FOXQ01000001">
    <property type="protein sequence ID" value="SFP73424.1"/>
    <property type="molecule type" value="Genomic_DNA"/>
</dbReference>
<dbReference type="InterPro" id="IPR036412">
    <property type="entry name" value="HAD-like_sf"/>
</dbReference>
<dbReference type="STRING" id="1465490.SAMN05444277_101911"/>
<dbReference type="SUPFAM" id="SSF56784">
    <property type="entry name" value="HAD-like"/>
    <property type="match status" value="1"/>
</dbReference>
<evidence type="ECO:0000256" key="2">
    <source>
        <dbReference type="ARBA" id="ARBA00006024"/>
    </source>
</evidence>
<keyword evidence="6 13" id="KW-0812">Transmembrane</keyword>
<dbReference type="SUPFAM" id="SSF81653">
    <property type="entry name" value="Calcium ATPase, transduction domain A"/>
    <property type="match status" value="1"/>
</dbReference>
<accession>A0A1I5SRK1</accession>
<dbReference type="SUPFAM" id="SSF55008">
    <property type="entry name" value="HMA, heavy metal-associated domain"/>
    <property type="match status" value="1"/>
</dbReference>
<proteinExistence type="inferred from homology"/>
<dbReference type="PROSITE" id="PS00154">
    <property type="entry name" value="ATPASE_E1_E2"/>
    <property type="match status" value="1"/>
</dbReference>
<dbReference type="Gene3D" id="3.40.50.1000">
    <property type="entry name" value="HAD superfamily/HAD-like"/>
    <property type="match status" value="1"/>
</dbReference>
<evidence type="ECO:0000256" key="8">
    <source>
        <dbReference type="ARBA" id="ARBA00022842"/>
    </source>
</evidence>
<evidence type="ECO:0000313" key="15">
    <source>
        <dbReference type="EMBL" id="SFP73424.1"/>
    </source>
</evidence>
<comment type="subcellular location">
    <subcellularLocation>
        <location evidence="1">Cell membrane</location>
        <topology evidence="1">Multi-pass membrane protein</topology>
    </subcellularLocation>
</comment>
<dbReference type="InterPro" id="IPR023214">
    <property type="entry name" value="HAD_sf"/>
</dbReference>
<reference evidence="15 16" key="1">
    <citation type="submission" date="2016-10" db="EMBL/GenBank/DDBJ databases">
        <authorList>
            <person name="de Groot N.N."/>
        </authorList>
    </citation>
    <scope>NUCLEOTIDE SEQUENCE [LARGE SCALE GENOMIC DNA]</scope>
    <source>
        <strain evidence="15 16">DSM 28286</strain>
    </source>
</reference>
<dbReference type="SUPFAM" id="SSF81665">
    <property type="entry name" value="Calcium ATPase, transmembrane domain M"/>
    <property type="match status" value="1"/>
</dbReference>
<dbReference type="PRINTS" id="PR00119">
    <property type="entry name" value="CATATPASE"/>
</dbReference>
<feature type="transmembrane region" description="Helical" evidence="13">
    <location>
        <begin position="446"/>
        <end position="464"/>
    </location>
</feature>
<organism evidence="15 16">
    <name type="scientific">Parafilimonas terrae</name>
    <dbReference type="NCBI Taxonomy" id="1465490"/>
    <lineage>
        <taxon>Bacteria</taxon>
        <taxon>Pseudomonadati</taxon>
        <taxon>Bacteroidota</taxon>
        <taxon>Chitinophagia</taxon>
        <taxon>Chitinophagales</taxon>
        <taxon>Chitinophagaceae</taxon>
        <taxon>Parafilimonas</taxon>
    </lineage>
</organism>
<dbReference type="GO" id="GO:0005886">
    <property type="term" value="C:plasma membrane"/>
    <property type="evidence" value="ECO:0007669"/>
    <property type="project" value="UniProtKB-SubCell"/>
</dbReference>
<keyword evidence="16" id="KW-1185">Reference proteome</keyword>
<keyword evidence="11" id="KW-0406">Ion transport</keyword>
<dbReference type="InterPro" id="IPR023298">
    <property type="entry name" value="ATPase_P-typ_TM_dom_sf"/>
</dbReference>
<dbReference type="GO" id="GO:0016887">
    <property type="term" value="F:ATP hydrolysis activity"/>
    <property type="evidence" value="ECO:0007669"/>
    <property type="project" value="InterPro"/>
</dbReference>
<dbReference type="PROSITE" id="PS50846">
    <property type="entry name" value="HMA_2"/>
    <property type="match status" value="1"/>
</dbReference>
<keyword evidence="10 13" id="KW-1133">Transmembrane helix</keyword>
<dbReference type="PRINTS" id="PR00943">
    <property type="entry name" value="CUATPASE"/>
</dbReference>
<dbReference type="NCBIfam" id="TIGR01494">
    <property type="entry name" value="ATPase_P-type"/>
    <property type="match status" value="1"/>
</dbReference>
<dbReference type="InterPro" id="IPR001757">
    <property type="entry name" value="P_typ_ATPase"/>
</dbReference>
<dbReference type="PANTHER" id="PTHR43520">
    <property type="entry name" value="ATP7, ISOFORM B"/>
    <property type="match status" value="1"/>
</dbReference>
<sequence length="820" mass="91180">MLLLVRNQLIKICAVIVSPLIYMNAYTVSKAVTCYHCGEDCTSVVISDGRNFCCEGCKMVYAILNKNGLCDYYAISQNPGSSQRIKVRENKFAFLDDEKISAPLLNYKDAHQTFITFYIPQIHCSSCLWLLENLHKLNKGVISSKVNFEKKEVDIIFNHAAVSLRKVAELLVSIGYEPYISFSDMRKAKPRLDKSKIFKVGVAGFCFGNIMLLSFPEYLGVNAQEHNLVLLFRILNVLLSLPVFFYSASEFYISAWKGLKHGFLNIDAPIVLAVAVTFIRSLYEVFANTGGGYFDSMSGIVFFMLIGRVLQDKTYQQLSFERDYTAYFPIAVSRMNSGVQQSVALPDIRLDDTLLIHNEELVPADGILTKGQALIDYSFVTGESMPVVREMGEIIYAGGKQVGGNIELLVIKEVAQSYLTKLWNRDEMNARKKDEARSFVHILSRYFTWVVLTIAISAALYWSFNDTSKIWPAVTAVLIIACPCALLLSNTFTNGNILRILGRNHFYLRNAQAIEEIGKIDTIVFDKTGTLTTSSNHSVEYAGDAITAEMKQQIASLAAQSNHPVSRAIVNYFDAKHVLPVAAFNAVTSKGVSGIVKGDCIKIGSRQFVLEDGVTEAASSTYISVNNKLIGRFFFKNQYRDNLYKLVMQLKWKYRLAVLSGDNDGERNYLGGLFGADAAILFNQKPENKLQFIKQLQQDGYKVMMVGDGLNDAGALKQADAGIAITDSANNFTPASDGIIEAEKLPLLYRFILFCRMNKNIVITSFVVSILYNIIGIWFAVQGSLSPMIAAILMPSSSLSILLLTFGCSSIAAKVLRLNN</sequence>
<dbReference type="InterPro" id="IPR018303">
    <property type="entry name" value="ATPase_P-typ_P_site"/>
</dbReference>
<feature type="transmembrane region" description="Helical" evidence="13">
    <location>
        <begin position="228"/>
        <end position="249"/>
    </location>
</feature>
<dbReference type="GO" id="GO:0043682">
    <property type="term" value="F:P-type divalent copper transporter activity"/>
    <property type="evidence" value="ECO:0007669"/>
    <property type="project" value="TreeGrafter"/>
</dbReference>
<dbReference type="PANTHER" id="PTHR43520:SF5">
    <property type="entry name" value="CATION-TRANSPORTING P-TYPE ATPASE-RELATED"/>
    <property type="match status" value="1"/>
</dbReference>
<dbReference type="Pfam" id="PF12156">
    <property type="entry name" value="ATPase-cat_bd"/>
    <property type="match status" value="1"/>
</dbReference>
<dbReference type="InterPro" id="IPR008250">
    <property type="entry name" value="ATPase_P-typ_transduc_dom_A_sf"/>
</dbReference>
<gene>
    <name evidence="15" type="ORF">SAMN05444277_101911</name>
</gene>
<feature type="transmembrane region" description="Helical" evidence="13">
    <location>
        <begin position="760"/>
        <end position="781"/>
    </location>
</feature>
<keyword evidence="9" id="KW-1278">Translocase</keyword>
<protein>
    <submittedName>
        <fullName evidence="15">Cu+-exporting ATPase</fullName>
    </submittedName>
</protein>
<evidence type="ECO:0000256" key="11">
    <source>
        <dbReference type="ARBA" id="ARBA00023065"/>
    </source>
</evidence>
<evidence type="ECO:0000256" key="10">
    <source>
        <dbReference type="ARBA" id="ARBA00022989"/>
    </source>
</evidence>
<feature type="transmembrane region" description="Helical" evidence="13">
    <location>
        <begin position="197"/>
        <end position="216"/>
    </location>
</feature>
<evidence type="ECO:0000256" key="7">
    <source>
        <dbReference type="ARBA" id="ARBA00022723"/>
    </source>
</evidence>
<keyword evidence="3" id="KW-0813">Transport</keyword>
<dbReference type="Pfam" id="PF00403">
    <property type="entry name" value="HMA"/>
    <property type="match status" value="1"/>
</dbReference>
<evidence type="ECO:0000256" key="13">
    <source>
        <dbReference type="SAM" id="Phobius"/>
    </source>
</evidence>
<evidence type="ECO:0000256" key="5">
    <source>
        <dbReference type="ARBA" id="ARBA00022553"/>
    </source>
</evidence>
<dbReference type="Pfam" id="PF00702">
    <property type="entry name" value="Hydrolase"/>
    <property type="match status" value="1"/>
</dbReference>
<feature type="transmembrane region" description="Helical" evidence="13">
    <location>
        <begin position="291"/>
        <end position="310"/>
    </location>
</feature>
<dbReference type="Gene3D" id="3.40.1110.10">
    <property type="entry name" value="Calcium-transporting ATPase, cytoplasmic domain N"/>
    <property type="match status" value="1"/>
</dbReference>